<dbReference type="Gene3D" id="4.10.280.10">
    <property type="entry name" value="Helix-loop-helix DNA-binding domain"/>
    <property type="match status" value="1"/>
</dbReference>
<feature type="domain" description="BHLH" evidence="2">
    <location>
        <begin position="51"/>
        <end position="120"/>
    </location>
</feature>
<protein>
    <submittedName>
        <fullName evidence="3">Transcriptional regulator family: Helix-loop-helix</fullName>
    </submittedName>
</protein>
<sequence>MGSDKQMRKRREYTHKRSSTMPNKRQIKPKPTDAPLPTSWETAANEALKIKRDQRRLSEKARRDHLRNALAQLMQLLAVPCCEGYRNDIHTTEVVLDTAKARSSLVSKTGMVEAAIHYISCFQRRLPAARRELDAGS</sequence>
<comment type="caution">
    <text evidence="3">The sequence shown here is derived from an EMBL/GenBank/DDBJ whole genome shotgun (WGS) entry which is preliminary data.</text>
</comment>
<dbReference type="SUPFAM" id="SSF47459">
    <property type="entry name" value="HLH, helix-loop-helix DNA-binding domain"/>
    <property type="match status" value="1"/>
</dbReference>
<name>A0ABR0BER1_PURLI</name>
<evidence type="ECO:0000313" key="4">
    <source>
        <dbReference type="Proteomes" id="UP001287286"/>
    </source>
</evidence>
<reference evidence="3 4" key="1">
    <citation type="journal article" date="2024" name="Microbiol. Resour. Announc.">
        <title>Genome annotations for the ascomycete fungi Trichoderma harzianum, Trichoderma aggressivum, and Purpureocillium lilacinum.</title>
        <authorList>
            <person name="Beijen E.P.W."/>
            <person name="Ohm R.A."/>
        </authorList>
    </citation>
    <scope>NUCLEOTIDE SEQUENCE [LARGE SCALE GENOMIC DNA]</scope>
    <source>
        <strain evidence="3 4">CBS 150709</strain>
    </source>
</reference>
<evidence type="ECO:0000256" key="1">
    <source>
        <dbReference type="SAM" id="MobiDB-lite"/>
    </source>
</evidence>
<feature type="compositionally biased region" description="Basic residues" evidence="1">
    <location>
        <begin position="7"/>
        <end position="18"/>
    </location>
</feature>
<gene>
    <name evidence="3" type="ORF">Purlil1_13187</name>
</gene>
<feature type="region of interest" description="Disordered" evidence="1">
    <location>
        <begin position="1"/>
        <end position="38"/>
    </location>
</feature>
<keyword evidence="4" id="KW-1185">Reference proteome</keyword>
<dbReference type="Pfam" id="PF00010">
    <property type="entry name" value="HLH"/>
    <property type="match status" value="1"/>
</dbReference>
<accession>A0ABR0BER1</accession>
<dbReference type="EMBL" id="JAWRVI010000177">
    <property type="protein sequence ID" value="KAK4073043.1"/>
    <property type="molecule type" value="Genomic_DNA"/>
</dbReference>
<dbReference type="Proteomes" id="UP001287286">
    <property type="component" value="Unassembled WGS sequence"/>
</dbReference>
<dbReference type="InterPro" id="IPR011598">
    <property type="entry name" value="bHLH_dom"/>
</dbReference>
<dbReference type="InterPro" id="IPR036638">
    <property type="entry name" value="HLH_DNA-bd_sf"/>
</dbReference>
<organism evidence="3 4">
    <name type="scientific">Purpureocillium lilacinum</name>
    <name type="common">Paecilomyces lilacinus</name>
    <dbReference type="NCBI Taxonomy" id="33203"/>
    <lineage>
        <taxon>Eukaryota</taxon>
        <taxon>Fungi</taxon>
        <taxon>Dikarya</taxon>
        <taxon>Ascomycota</taxon>
        <taxon>Pezizomycotina</taxon>
        <taxon>Sordariomycetes</taxon>
        <taxon>Hypocreomycetidae</taxon>
        <taxon>Hypocreales</taxon>
        <taxon>Ophiocordycipitaceae</taxon>
        <taxon>Purpureocillium</taxon>
    </lineage>
</organism>
<proteinExistence type="predicted"/>
<evidence type="ECO:0000313" key="3">
    <source>
        <dbReference type="EMBL" id="KAK4073043.1"/>
    </source>
</evidence>
<evidence type="ECO:0000259" key="2">
    <source>
        <dbReference type="Pfam" id="PF00010"/>
    </source>
</evidence>